<dbReference type="GO" id="GO:0046872">
    <property type="term" value="F:metal ion binding"/>
    <property type="evidence" value="ECO:0007669"/>
    <property type="project" value="UniProtKB-KW"/>
</dbReference>
<keyword evidence="6" id="KW-0479">Metal-binding</keyword>
<dbReference type="GO" id="GO:0005634">
    <property type="term" value="C:nucleus"/>
    <property type="evidence" value="ECO:0007669"/>
    <property type="project" value="UniProtKB-SubCell"/>
</dbReference>
<evidence type="ECO:0000256" key="4">
    <source>
        <dbReference type="ARBA" id="ARBA00044676"/>
    </source>
</evidence>
<organism evidence="9 11">
    <name type="scientific">Candida glabrata</name>
    <name type="common">Yeast</name>
    <name type="synonym">Torulopsis glabrata</name>
    <dbReference type="NCBI Taxonomy" id="5478"/>
    <lineage>
        <taxon>Eukaryota</taxon>
        <taxon>Fungi</taxon>
        <taxon>Dikarya</taxon>
        <taxon>Ascomycota</taxon>
        <taxon>Saccharomycotina</taxon>
        <taxon>Saccharomycetes</taxon>
        <taxon>Saccharomycetales</taxon>
        <taxon>Saccharomycetaceae</taxon>
        <taxon>Nakaseomyces</taxon>
    </lineage>
</organism>
<feature type="compositionally biased region" description="Basic residues" evidence="7">
    <location>
        <begin position="18"/>
        <end position="32"/>
    </location>
</feature>
<sequence length="402" mass="46227">MEEVVNQLEALSLSNDKRRVKGQRKGKKKKNGNSRARDDHTVVIRGNKQRLKTSHHKNMPQFYDSAKTLGIFHDHKLYEMNRMDLFPQLKDPIAHIAKSTPADKTQLVRPFLGISLYENHDKYSPMTAKELDTTEACSTYLDQYENSHGQKYGEDRDFVIVTARHHMIDLAILPFSRQFTNVNLLCAYTPGNLLEISQDPADNTNDKVGVNTDNPILKKICFSGFALEDILTESANDEERNPTFLIVENEIANTRLLMRCEIDAYNPITSHYTELKCYAKYNFGNPNHRRKLLKSWIQTGVIPTTDIVIGVRDTESGCLQDVRCYNRNLLYNKLISKSLPRCDSELNYDPAISVVWYRNLINTLTTTIASLLDKFGRDEPQLFSIKVDNNCNIRIEHRQNPN</sequence>
<dbReference type="VEuPathDB" id="FungiDB:GVI51_A02651"/>
<dbReference type="GO" id="GO:0034353">
    <property type="term" value="F:mRNA 5'-diphosphatase activity"/>
    <property type="evidence" value="ECO:0007669"/>
    <property type="project" value="TreeGrafter"/>
</dbReference>
<dbReference type="GO" id="GO:0000166">
    <property type="term" value="F:nucleotide binding"/>
    <property type="evidence" value="ECO:0007669"/>
    <property type="project" value="UniProtKB-KW"/>
</dbReference>
<comment type="catalytic activity">
    <reaction evidence="5">
        <text>a 5'-end NAD(+)-phospho-ribonucleoside in mRNA + H2O = a 5'-end phospho-ribonucleoside in mRNA + NAD(+) + H(+)</text>
        <dbReference type="Rhea" id="RHEA:60880"/>
        <dbReference type="Rhea" id="RHEA-COMP:15692"/>
        <dbReference type="Rhea" id="RHEA-COMP:15698"/>
        <dbReference type="ChEBI" id="CHEBI:15377"/>
        <dbReference type="ChEBI" id="CHEBI:15378"/>
        <dbReference type="ChEBI" id="CHEBI:57540"/>
        <dbReference type="ChEBI" id="CHEBI:138282"/>
        <dbReference type="ChEBI" id="CHEBI:144029"/>
    </reaction>
    <physiologicalReaction direction="left-to-right" evidence="5">
        <dbReference type="Rhea" id="RHEA:60881"/>
    </physiologicalReaction>
</comment>
<dbReference type="AlphaFoldDB" id="A0A0W0E2E9"/>
<evidence type="ECO:0000256" key="3">
    <source>
        <dbReference type="ARBA" id="ARBA00022722"/>
    </source>
</evidence>
<comment type="catalytic activity">
    <reaction evidence="4">
        <text>a 5'-end (N(7)-methyl 5'-triphosphoguanosine)-ribonucleoside-ribonucleotide in mRNA + H2O = a (N(7)-methyl 5'-triphosphoguanosine)-nucleoside + a 5'-end phospho-ribonucleoside in mRNA + H(+)</text>
        <dbReference type="Rhea" id="RHEA:66928"/>
        <dbReference type="Rhea" id="RHEA-COMP:15692"/>
        <dbReference type="Rhea" id="RHEA-COMP:17313"/>
        <dbReference type="ChEBI" id="CHEBI:15377"/>
        <dbReference type="ChEBI" id="CHEBI:15378"/>
        <dbReference type="ChEBI" id="CHEBI:138282"/>
        <dbReference type="ChEBI" id="CHEBI:172876"/>
        <dbReference type="ChEBI" id="CHEBI:172877"/>
    </reaction>
    <physiologicalReaction direction="left-to-right" evidence="4">
        <dbReference type="Rhea" id="RHEA:66929"/>
    </physiologicalReaction>
</comment>
<evidence type="ECO:0000256" key="1">
    <source>
        <dbReference type="ARBA" id="ARBA00001968"/>
    </source>
</evidence>
<dbReference type="EMBL" id="LLZZ01000177">
    <property type="protein sequence ID" value="KTA95988.1"/>
    <property type="molecule type" value="Genomic_DNA"/>
</dbReference>
<dbReference type="GO" id="GO:0000470">
    <property type="term" value="P:maturation of LSU-rRNA"/>
    <property type="evidence" value="ECO:0007669"/>
    <property type="project" value="EnsemblFungi"/>
</dbReference>
<proteinExistence type="inferred from homology"/>
<dbReference type="GO" id="GO:0004534">
    <property type="term" value="F:5'-3' RNA exonuclease activity"/>
    <property type="evidence" value="ECO:0007669"/>
    <property type="project" value="EnsemblFungi"/>
</dbReference>
<keyword evidence="6" id="KW-0694">RNA-binding</keyword>
<dbReference type="EMBL" id="LLZZ01000006">
    <property type="protein sequence ID" value="KTB13714.1"/>
    <property type="molecule type" value="Genomic_DNA"/>
</dbReference>
<protein>
    <recommendedName>
        <fullName evidence="6">Decapping nuclease</fullName>
        <ecNumber evidence="6">3.6.1.-</ecNumber>
    </recommendedName>
</protein>
<dbReference type="Proteomes" id="UP000054886">
    <property type="component" value="Unassembled WGS sequence"/>
</dbReference>
<name>A0A0W0E2E9_CANGB</name>
<feature type="domain" description="RAI1-like" evidence="8">
    <location>
        <begin position="112"/>
        <end position="393"/>
    </location>
</feature>
<comment type="caution">
    <text evidence="9">The sequence shown here is derived from an EMBL/GenBank/DDBJ whole genome shotgun (WGS) entry which is preliminary data.</text>
</comment>
<evidence type="ECO:0000256" key="7">
    <source>
        <dbReference type="SAM" id="MobiDB-lite"/>
    </source>
</evidence>
<dbReference type="GO" id="GO:0070966">
    <property type="term" value="P:nuclear-transcribed mRNA catabolic process, no-go decay"/>
    <property type="evidence" value="ECO:0007669"/>
    <property type="project" value="EnsemblFungi"/>
</dbReference>
<evidence type="ECO:0000256" key="5">
    <source>
        <dbReference type="ARBA" id="ARBA00048124"/>
    </source>
</evidence>
<feature type="region of interest" description="Disordered" evidence="7">
    <location>
        <begin position="14"/>
        <end position="38"/>
    </location>
</feature>
<keyword evidence="3 6" id="KW-0540">Nuclease</keyword>
<dbReference type="GO" id="GO:0003723">
    <property type="term" value="F:RNA binding"/>
    <property type="evidence" value="ECO:0007669"/>
    <property type="project" value="UniProtKB-KW"/>
</dbReference>
<dbReference type="PANTHER" id="PTHR12395">
    <property type="entry name" value="DOM-3 RELATED"/>
    <property type="match status" value="1"/>
</dbReference>
<dbReference type="EC" id="3.6.1.-" evidence="6"/>
<dbReference type="InterPro" id="IPR013961">
    <property type="entry name" value="RAI1"/>
</dbReference>
<dbReference type="VEuPathDB" id="FungiDB:B1J91_A02860g"/>
<evidence type="ECO:0000256" key="6">
    <source>
        <dbReference type="RuleBase" id="RU367113"/>
    </source>
</evidence>
<comment type="function">
    <text evidence="6">Decapping enzyme for NAD-capped RNAs: specifically hydrolyzes the nicotinamide adenine dinucleotide (NAD) cap from a subset of RNAs by removing the entire NAD moiety from the 5'-end of an NAD-capped RNA.</text>
</comment>
<evidence type="ECO:0000256" key="2">
    <source>
        <dbReference type="ARBA" id="ARBA00006562"/>
    </source>
</evidence>
<keyword evidence="6" id="KW-0539">Nucleus</keyword>
<evidence type="ECO:0000313" key="11">
    <source>
        <dbReference type="Proteomes" id="UP000054886"/>
    </source>
</evidence>
<comment type="similarity">
    <text evidence="2 6">Belongs to the DXO/Dom3Z family.</text>
</comment>
<comment type="cofactor">
    <cofactor evidence="1 6">
        <name>a divalent metal cation</name>
        <dbReference type="ChEBI" id="CHEBI:60240"/>
    </cofactor>
</comment>
<dbReference type="InterPro" id="IPR039039">
    <property type="entry name" value="RAI1-like_fam"/>
</dbReference>
<evidence type="ECO:0000313" key="10">
    <source>
        <dbReference type="EMBL" id="KTB13714.1"/>
    </source>
</evidence>
<keyword evidence="6" id="KW-0547">Nucleotide-binding</keyword>
<accession>A0A0W0E2E9</accession>
<dbReference type="VEuPathDB" id="FungiDB:CAGL0A02860g"/>
<keyword evidence="6" id="KW-0378">Hydrolase</keyword>
<dbReference type="VEuPathDB" id="FungiDB:GWK60_A02695"/>
<evidence type="ECO:0000313" key="9">
    <source>
        <dbReference type="EMBL" id="KTA95988.1"/>
    </source>
</evidence>
<dbReference type="Pfam" id="PF08652">
    <property type="entry name" value="RAI1"/>
    <property type="match status" value="1"/>
</dbReference>
<evidence type="ECO:0000259" key="8">
    <source>
        <dbReference type="Pfam" id="PF08652"/>
    </source>
</evidence>
<gene>
    <name evidence="9" type="ORF">AO440_005488</name>
    <name evidence="10" type="ORF">AO440_005702</name>
</gene>
<reference evidence="9 11" key="1">
    <citation type="submission" date="2015-10" db="EMBL/GenBank/DDBJ databases">
        <title>Draft genomes sequences of Candida glabrata isolates 1A, 1B, 2A, 2B, 3A and 3B.</title>
        <authorList>
            <person name="Haavelsrud O.E."/>
            <person name="Gaustad P."/>
        </authorList>
    </citation>
    <scope>NUCLEOTIDE SEQUENCE [LARGE SCALE GENOMIC DNA]</scope>
    <source>
        <strain evidence="9">910700640</strain>
    </source>
</reference>
<comment type="subcellular location">
    <subcellularLocation>
        <location evidence="6">Nucleus</location>
    </subcellularLocation>
</comment>
<dbReference type="GO" id="GO:0110155">
    <property type="term" value="P:NAD-cap decapping"/>
    <property type="evidence" value="ECO:0007669"/>
    <property type="project" value="EnsemblFungi"/>
</dbReference>
<dbReference type="GO" id="GO:0005829">
    <property type="term" value="C:cytosol"/>
    <property type="evidence" value="ECO:0007669"/>
    <property type="project" value="TreeGrafter"/>
</dbReference>
<dbReference type="PANTHER" id="PTHR12395:SF25">
    <property type="entry name" value="DECAPPING AND EXORIBONUCLEASE PROTEIN 1"/>
    <property type="match status" value="1"/>
</dbReference>